<dbReference type="Proteomes" id="UP000224006">
    <property type="component" value="Chromosome XII"/>
</dbReference>
<dbReference type="GeneID" id="40307331"/>
<dbReference type="STRING" id="94643.A0A2A9M1D2"/>
<dbReference type="InterPro" id="IPR050523">
    <property type="entry name" value="AKR_Detox_Biosynth"/>
</dbReference>
<dbReference type="PANTHER" id="PTHR43364">
    <property type="entry name" value="NADH-SPECIFIC METHYLGLYOXAL REDUCTASE-RELATED"/>
    <property type="match status" value="1"/>
</dbReference>
<feature type="compositionally biased region" description="Low complexity" evidence="2">
    <location>
        <begin position="904"/>
        <end position="914"/>
    </location>
</feature>
<reference evidence="5 6" key="1">
    <citation type="submission" date="2017-09" db="EMBL/GenBank/DDBJ databases">
        <title>Genome sequencing of Besnoitia besnoiti strain Bb-Ger1.</title>
        <authorList>
            <person name="Schares G."/>
            <person name="Venepally P."/>
            <person name="Lorenzi H.A."/>
        </authorList>
    </citation>
    <scope>NUCLEOTIDE SEQUENCE [LARGE SCALE GENOMIC DNA]</scope>
    <source>
        <strain evidence="5 6">Bb-Ger1</strain>
    </source>
</reference>
<organism evidence="5 6">
    <name type="scientific">Besnoitia besnoiti</name>
    <name type="common">Apicomplexan protozoan</name>
    <dbReference type="NCBI Taxonomy" id="94643"/>
    <lineage>
        <taxon>Eukaryota</taxon>
        <taxon>Sar</taxon>
        <taxon>Alveolata</taxon>
        <taxon>Apicomplexa</taxon>
        <taxon>Conoidasida</taxon>
        <taxon>Coccidia</taxon>
        <taxon>Eucoccidiorida</taxon>
        <taxon>Eimeriorina</taxon>
        <taxon>Sarcocystidae</taxon>
        <taxon>Besnoitia</taxon>
    </lineage>
</organism>
<dbReference type="PANTHER" id="PTHR43364:SF4">
    <property type="entry name" value="NAD(P)-LINKED OXIDOREDUCTASE SUPERFAMILY PROTEIN"/>
    <property type="match status" value="1"/>
</dbReference>
<dbReference type="InterPro" id="IPR020471">
    <property type="entry name" value="AKR"/>
</dbReference>
<evidence type="ECO:0000313" key="6">
    <source>
        <dbReference type="Proteomes" id="UP000224006"/>
    </source>
</evidence>
<evidence type="ECO:0000259" key="4">
    <source>
        <dbReference type="Pfam" id="PF00248"/>
    </source>
</evidence>
<dbReference type="SUPFAM" id="SSF51430">
    <property type="entry name" value="NAD(P)-linked oxidoreductase"/>
    <property type="match status" value="1"/>
</dbReference>
<dbReference type="RefSeq" id="XP_029215788.1">
    <property type="nucleotide sequence ID" value="XM_029360973.1"/>
</dbReference>
<evidence type="ECO:0000256" key="2">
    <source>
        <dbReference type="SAM" id="MobiDB-lite"/>
    </source>
</evidence>
<dbReference type="Pfam" id="PF00248">
    <property type="entry name" value="Aldo_ket_red"/>
    <property type="match status" value="1"/>
</dbReference>
<accession>A0A2A9M1D2</accession>
<evidence type="ECO:0000313" key="5">
    <source>
        <dbReference type="EMBL" id="PFH31779.1"/>
    </source>
</evidence>
<dbReference type="InterPro" id="IPR023210">
    <property type="entry name" value="NADP_OxRdtase_dom"/>
</dbReference>
<dbReference type="InterPro" id="IPR036812">
    <property type="entry name" value="NAD(P)_OxRdtase_dom_sf"/>
</dbReference>
<evidence type="ECO:0000256" key="1">
    <source>
        <dbReference type="ARBA" id="ARBA00023002"/>
    </source>
</evidence>
<dbReference type="EMBL" id="NWUJ01000013">
    <property type="protein sequence ID" value="PFH31779.1"/>
    <property type="molecule type" value="Genomic_DNA"/>
</dbReference>
<dbReference type="PRINTS" id="PR00069">
    <property type="entry name" value="ALDKETRDTASE"/>
</dbReference>
<keyword evidence="6" id="KW-1185">Reference proteome</keyword>
<dbReference type="VEuPathDB" id="ToxoDB:BESB_022710"/>
<feature type="compositionally biased region" description="Basic and acidic residues" evidence="2">
    <location>
        <begin position="400"/>
        <end position="411"/>
    </location>
</feature>
<dbReference type="KEGG" id="bbes:BESB_022710"/>
<feature type="compositionally biased region" description="Pro residues" evidence="2">
    <location>
        <begin position="915"/>
        <end position="928"/>
    </location>
</feature>
<proteinExistence type="predicted"/>
<dbReference type="GO" id="GO:0016491">
    <property type="term" value="F:oxidoreductase activity"/>
    <property type="evidence" value="ECO:0007669"/>
    <property type="project" value="UniProtKB-KW"/>
</dbReference>
<evidence type="ECO:0000256" key="3">
    <source>
        <dbReference type="SAM" id="Phobius"/>
    </source>
</evidence>
<feature type="compositionally biased region" description="Basic residues" evidence="2">
    <location>
        <begin position="169"/>
        <end position="180"/>
    </location>
</feature>
<dbReference type="CDD" id="cd19094">
    <property type="entry name" value="AKR_Tas-like"/>
    <property type="match status" value="1"/>
</dbReference>
<dbReference type="OrthoDB" id="348904at2759"/>
<feature type="region of interest" description="Disordered" evidence="2">
    <location>
        <begin position="866"/>
        <end position="935"/>
    </location>
</feature>
<feature type="region of interest" description="Disordered" evidence="2">
    <location>
        <begin position="481"/>
        <end position="504"/>
    </location>
</feature>
<feature type="region of interest" description="Disordered" evidence="2">
    <location>
        <begin position="157"/>
        <end position="202"/>
    </location>
</feature>
<keyword evidence="3" id="KW-1133">Transmembrane helix</keyword>
<comment type="caution">
    <text evidence="5">The sequence shown here is derived from an EMBL/GenBank/DDBJ whole genome shotgun (WGS) entry which is preliminary data.</text>
</comment>
<sequence length="1325" mass="146365">MKISWLPRHLVAAASFQEIHLLPSSRGSAFQFVDIDASLSPCCSGSGAAAATLRFQIESGGRPRAPQSEARPSRRRRRRSSSLFPLFLFLFFPIVFSIMSLLVSPALVAECRSSRAPPAAVDTKLLRAATGDTQWRGFSFPLSGLSLHADRGYENTHGLASRLPQQRRPPPRVPRRRQRRRGEPFSGAPFAEEASTDHTRELRSSLRKACSTVLSALSRFRGVRTARSPRSPLSASLSSRRLPVSFLFLTSSCSACSYAPSSLCLSPYSLFCSLEPSAPSPPRGPSFLLGRSFRLSSALRSLFHSSRTPSLPGSFASPSTAPSAACAAPASHCCLCQSSLSSRLSSPSISPSPLAPLAPSTFRLPSRGLPSWQSASTLSSTSPSRPPPSSAPSLSLAEAEAVRTESAERDSVRAAVAEREKLLSSPPSLLSSLDRVRELTGRHSTAEPIAFSASGDVKRMSSARRDAKPTSVVDSAALRETTASVVAPPSSERRSKETGRVSALSPEATGWQVLPDTEWRSYSREQFFHENNTANYEAFPETLPLALTSSKLKHLQSRQREVYQTRKATERRPGAKSWRDYLSWLPEERREDDEGFPPPPDSNIEELPIKTLVVDNETILYRQACAESPMIIDEETFERLKSKWQNRTELQRVQREEKALYDVPEEFPDADWVPLKPSLPMGRLVVDYGLVPNITLTAGGYDYIETYHDPKRNYTWSYKRWNPFKQEGELPGSRDNETGSSFDLETEQSRRYWGEEAMPPAKELDDGVFRQVTLAEEMTRGTKRTPVGMDQWQFTPVHPLGHVAQDQNFCLSALNRTLPQAREEARREAASAAALAELYARAAADGRADLVAGKGTLPLWIPLPKPGAAASTSSSSPALRGRCNLSVPEGDVRSGEDSAPSQGSAASRISRSPARLPPDSPSSDPPAGPSAVRRSAYQPLAEADIAAGERPDGMKYRQLGKSELFVSEVGLGTMTVGSPQLGRERAFQLFDYAVDSWGVNFIDTAELYPLPAVPLTYGRSEEIIGDWLAKRGPKKREELVIATKVAGRAPTTLDQTGTCLSKRQIIAAAEGSLKRLKTDYIDLFQLHWPDRYVPLQSSGDFGDVLFDPERAREQDRRDEVVPMEEQLEAISQLLREGKIRAWGLSNETPYGVCRFTDLATRVFGLPPPASVQVHYNLLCRNDVEKGFVELARPQNAGTALVAYGAFGGGILTGKYLEWLEYPTTGRMLRFPSYMKRYRGSLAARAVTAYFYLALRLNHPNLTVMALRWVLSRPFICSTVLGFTDFLQLRENLFCTTPACGALSDWAEREINFLHWKWRDALRIIQ</sequence>
<dbReference type="Gene3D" id="3.20.20.100">
    <property type="entry name" value="NADP-dependent oxidoreductase domain"/>
    <property type="match status" value="1"/>
</dbReference>
<keyword evidence="1" id="KW-0560">Oxidoreductase</keyword>
<feature type="compositionally biased region" description="Low complexity" evidence="2">
    <location>
        <begin position="868"/>
        <end position="878"/>
    </location>
</feature>
<feature type="transmembrane region" description="Helical" evidence="3">
    <location>
        <begin position="83"/>
        <end position="108"/>
    </location>
</feature>
<feature type="region of interest" description="Disordered" evidence="2">
    <location>
        <begin position="373"/>
        <end position="411"/>
    </location>
</feature>
<protein>
    <recommendedName>
        <fullName evidence="4">NADP-dependent oxidoreductase domain-containing protein</fullName>
    </recommendedName>
</protein>
<feature type="compositionally biased region" description="Low complexity" evidence="2">
    <location>
        <begin position="374"/>
        <end position="383"/>
    </location>
</feature>
<keyword evidence="3" id="KW-0472">Membrane</keyword>
<keyword evidence="3" id="KW-0812">Transmembrane</keyword>
<feature type="domain" description="NADP-dependent oxidoreductase" evidence="4">
    <location>
        <begin position="969"/>
        <end position="1293"/>
    </location>
</feature>
<gene>
    <name evidence="5" type="ORF">BESB_022710</name>
</gene>
<name>A0A2A9M1D2_BESBE</name>